<gene>
    <name evidence="8" type="ORF">CKAN_02065000</name>
</gene>
<name>A0A443PL36_9MAGN</name>
<dbReference type="PANTHER" id="PTHR31945:SF26">
    <property type="entry name" value="TRANSCRIPTION FACTOR BHLH35"/>
    <property type="match status" value="1"/>
</dbReference>
<dbReference type="STRING" id="337451.A0A443PL36"/>
<dbReference type="InterPro" id="IPR054502">
    <property type="entry name" value="bHLH-TF_ACT-like_plant"/>
</dbReference>
<keyword evidence="3" id="KW-0804">Transcription</keyword>
<evidence type="ECO:0000256" key="5">
    <source>
        <dbReference type="SAM" id="Coils"/>
    </source>
</evidence>
<dbReference type="EMBL" id="QPKB01000008">
    <property type="protein sequence ID" value="RWR91494.1"/>
    <property type="molecule type" value="Genomic_DNA"/>
</dbReference>
<dbReference type="SMART" id="SM00353">
    <property type="entry name" value="HLH"/>
    <property type="match status" value="1"/>
</dbReference>
<evidence type="ECO:0000259" key="7">
    <source>
        <dbReference type="PROSITE" id="PS50888"/>
    </source>
</evidence>
<protein>
    <submittedName>
        <fullName evidence="8">Transcription factor bHLH35 isoform X1</fullName>
    </submittedName>
</protein>
<evidence type="ECO:0000256" key="1">
    <source>
        <dbReference type="ARBA" id="ARBA00004123"/>
    </source>
</evidence>
<dbReference type="InterPro" id="IPR051358">
    <property type="entry name" value="TF_AMS/ICE1/BHLH6-like"/>
</dbReference>
<evidence type="ECO:0000256" key="2">
    <source>
        <dbReference type="ARBA" id="ARBA00023015"/>
    </source>
</evidence>
<dbReference type="GO" id="GO:0003700">
    <property type="term" value="F:DNA-binding transcription factor activity"/>
    <property type="evidence" value="ECO:0007669"/>
    <property type="project" value="TreeGrafter"/>
</dbReference>
<feature type="compositionally biased region" description="Low complexity" evidence="6">
    <location>
        <begin position="69"/>
        <end position="80"/>
    </location>
</feature>
<keyword evidence="4" id="KW-0539">Nucleus</keyword>
<dbReference type="InterPro" id="IPR011598">
    <property type="entry name" value="bHLH_dom"/>
</dbReference>
<dbReference type="GO" id="GO:0046983">
    <property type="term" value="F:protein dimerization activity"/>
    <property type="evidence" value="ECO:0007669"/>
    <property type="project" value="InterPro"/>
</dbReference>
<reference evidence="8 9" key="1">
    <citation type="journal article" date="2019" name="Nat. Plants">
        <title>Stout camphor tree genome fills gaps in understanding of flowering plant genome evolution.</title>
        <authorList>
            <person name="Chaw S.M."/>
            <person name="Liu Y.C."/>
            <person name="Wu Y.W."/>
            <person name="Wang H.Y."/>
            <person name="Lin C.I."/>
            <person name="Wu C.S."/>
            <person name="Ke H.M."/>
            <person name="Chang L.Y."/>
            <person name="Hsu C.Y."/>
            <person name="Yang H.T."/>
            <person name="Sudianto E."/>
            <person name="Hsu M.H."/>
            <person name="Wu K.P."/>
            <person name="Wang L.N."/>
            <person name="Leebens-Mack J.H."/>
            <person name="Tsai I.J."/>
        </authorList>
    </citation>
    <scope>NUCLEOTIDE SEQUENCE [LARGE SCALE GENOMIC DNA]</scope>
    <source>
        <strain evidence="9">cv. Chaw 1501</strain>
        <tissue evidence="8">Young leaves</tissue>
    </source>
</reference>
<dbReference type="PROSITE" id="PS50888">
    <property type="entry name" value="BHLH"/>
    <property type="match status" value="1"/>
</dbReference>
<dbReference type="Pfam" id="PF00010">
    <property type="entry name" value="HLH"/>
    <property type="match status" value="1"/>
</dbReference>
<keyword evidence="9" id="KW-1185">Reference proteome</keyword>
<dbReference type="OrthoDB" id="623055at2759"/>
<dbReference type="GO" id="GO:0005634">
    <property type="term" value="C:nucleus"/>
    <property type="evidence" value="ECO:0007669"/>
    <property type="project" value="UniProtKB-SubCell"/>
</dbReference>
<evidence type="ECO:0000313" key="8">
    <source>
        <dbReference type="EMBL" id="RWR91494.1"/>
    </source>
</evidence>
<evidence type="ECO:0000313" key="9">
    <source>
        <dbReference type="Proteomes" id="UP000283530"/>
    </source>
</evidence>
<feature type="region of interest" description="Disordered" evidence="6">
    <location>
        <begin position="68"/>
        <end position="88"/>
    </location>
</feature>
<dbReference type="AlphaFoldDB" id="A0A443PL36"/>
<dbReference type="GO" id="GO:0043565">
    <property type="term" value="F:sequence-specific DNA binding"/>
    <property type="evidence" value="ECO:0007669"/>
    <property type="project" value="TreeGrafter"/>
</dbReference>
<keyword evidence="2" id="KW-0805">Transcription regulation</keyword>
<dbReference type="PANTHER" id="PTHR31945">
    <property type="entry name" value="TRANSCRIPTION FACTOR SCREAM2-RELATED"/>
    <property type="match status" value="1"/>
</dbReference>
<dbReference type="Pfam" id="PF22754">
    <property type="entry name" value="bHLH-TF_ACT-like_plant"/>
    <property type="match status" value="1"/>
</dbReference>
<organism evidence="8 9">
    <name type="scientific">Cinnamomum micranthum f. kanehirae</name>
    <dbReference type="NCBI Taxonomy" id="337451"/>
    <lineage>
        <taxon>Eukaryota</taxon>
        <taxon>Viridiplantae</taxon>
        <taxon>Streptophyta</taxon>
        <taxon>Embryophyta</taxon>
        <taxon>Tracheophyta</taxon>
        <taxon>Spermatophyta</taxon>
        <taxon>Magnoliopsida</taxon>
        <taxon>Magnoliidae</taxon>
        <taxon>Laurales</taxon>
        <taxon>Lauraceae</taxon>
        <taxon>Cinnamomum</taxon>
    </lineage>
</organism>
<dbReference type="Gene3D" id="4.10.280.10">
    <property type="entry name" value="Helix-loop-helix DNA-binding domain"/>
    <property type="match status" value="1"/>
</dbReference>
<feature type="domain" description="BHLH" evidence="7">
    <location>
        <begin position="77"/>
        <end position="126"/>
    </location>
</feature>
<evidence type="ECO:0000256" key="3">
    <source>
        <dbReference type="ARBA" id="ARBA00023163"/>
    </source>
</evidence>
<dbReference type="InterPro" id="IPR036638">
    <property type="entry name" value="HLH_DNA-bd_sf"/>
</dbReference>
<comment type="subcellular location">
    <subcellularLocation>
        <location evidence="1">Nucleus</location>
    </subcellularLocation>
</comment>
<sequence length="268" mass="30596">MDESLPILSSDILVYRNRHRKAVTATIMDMISEEYSWFWETKMFFQNQELELESMAWDESISGCYYDGSSSPDGATSSSSKNIESERNRRKKLNERLFALRSIVPKISKMDKASIIKDAIDYIQELHDQERKIKREITELELELESGNQKKTPKWDRAVKENMTHSKLIKKKRTDELEGVAATPVEVLDLSVSEMGEKALIISITCSKKTDTMVKLCEAFESLKLKIITANITAFSGRLLKTVFVEANGGEKDLLKEKIKVALKDMNA</sequence>
<evidence type="ECO:0000256" key="6">
    <source>
        <dbReference type="SAM" id="MobiDB-lite"/>
    </source>
</evidence>
<proteinExistence type="predicted"/>
<keyword evidence="5" id="KW-0175">Coiled coil</keyword>
<feature type="coiled-coil region" evidence="5">
    <location>
        <begin position="123"/>
        <end position="150"/>
    </location>
</feature>
<dbReference type="SUPFAM" id="SSF47459">
    <property type="entry name" value="HLH, helix-loop-helix DNA-binding domain"/>
    <property type="match status" value="1"/>
</dbReference>
<dbReference type="Proteomes" id="UP000283530">
    <property type="component" value="Unassembled WGS sequence"/>
</dbReference>
<comment type="caution">
    <text evidence="8">The sequence shown here is derived from an EMBL/GenBank/DDBJ whole genome shotgun (WGS) entry which is preliminary data.</text>
</comment>
<evidence type="ECO:0000256" key="4">
    <source>
        <dbReference type="ARBA" id="ARBA00023242"/>
    </source>
</evidence>
<accession>A0A443PL36</accession>